<gene>
    <name evidence="2" type="ORF">AMON00008_LOCUS24228</name>
</gene>
<feature type="compositionally biased region" description="Low complexity" evidence="1">
    <location>
        <begin position="8"/>
        <end position="21"/>
    </location>
</feature>
<organism evidence="2">
    <name type="scientific">Alexandrium monilatum</name>
    <dbReference type="NCBI Taxonomy" id="311494"/>
    <lineage>
        <taxon>Eukaryota</taxon>
        <taxon>Sar</taxon>
        <taxon>Alveolata</taxon>
        <taxon>Dinophyceae</taxon>
        <taxon>Gonyaulacales</taxon>
        <taxon>Pyrocystaceae</taxon>
        <taxon>Alexandrium</taxon>
    </lineage>
</organism>
<feature type="region of interest" description="Disordered" evidence="1">
    <location>
        <begin position="1"/>
        <end position="51"/>
    </location>
</feature>
<proteinExistence type="predicted"/>
<accession>A0A7S4QSF0</accession>
<sequence length="400" mass="42715">MVCCGVSQGMQQQGQPGRPQRTTARPVPPVERGRGRPQEQPREREPEEPAHFRLRSVSAGIKRHAHLPTLLVNRPQPADGEGVEKKPPPTSGLLSGLVSGKTRSFCSSEDSSEPISAAAEGNLLGALVQKLVASFDASRLGVKVHIESMKLQPLSGTIEVHGLLVDNPPGFRSAYLLRAEKVAIRVNTTRLIGSLGGTVEIDEIDLADVDVIYEKALATSNLKALLAKVSDGSDGGARARRPRQSTEEETKLMLHKISVRNVGAKVCSSLMTMAGPRLAIGDIHFEDFHKTSGGAKKLMQVVKLVLETLIKSILASVLGKKASEGMTRAATGLRSRVTHGFSQALSHVPNPLARLGLAREAAAPEVAVPTPATTWCGCTAPLLCCQQGLPRQEPEVVVRQ</sequence>
<evidence type="ECO:0000256" key="1">
    <source>
        <dbReference type="SAM" id="MobiDB-lite"/>
    </source>
</evidence>
<feature type="region of interest" description="Disordered" evidence="1">
    <location>
        <begin position="67"/>
        <end position="98"/>
    </location>
</feature>
<reference evidence="2" key="1">
    <citation type="submission" date="2021-01" db="EMBL/GenBank/DDBJ databases">
        <authorList>
            <person name="Corre E."/>
            <person name="Pelletier E."/>
            <person name="Niang G."/>
            <person name="Scheremetjew M."/>
            <person name="Finn R."/>
            <person name="Kale V."/>
            <person name="Holt S."/>
            <person name="Cochrane G."/>
            <person name="Meng A."/>
            <person name="Brown T."/>
            <person name="Cohen L."/>
        </authorList>
    </citation>
    <scope>NUCLEOTIDE SEQUENCE</scope>
    <source>
        <strain evidence="2">CCMP3105</strain>
    </source>
</reference>
<name>A0A7S4QSF0_9DINO</name>
<dbReference type="AlphaFoldDB" id="A0A7S4QSF0"/>
<evidence type="ECO:0000313" key="2">
    <source>
        <dbReference type="EMBL" id="CAE4591008.1"/>
    </source>
</evidence>
<protein>
    <submittedName>
        <fullName evidence="2">Uncharacterized protein</fullName>
    </submittedName>
</protein>
<dbReference type="EMBL" id="HBNR01035304">
    <property type="protein sequence ID" value="CAE4591008.1"/>
    <property type="molecule type" value="Transcribed_RNA"/>
</dbReference>
<feature type="compositionally biased region" description="Basic and acidic residues" evidence="1">
    <location>
        <begin position="31"/>
        <end position="51"/>
    </location>
</feature>